<organism evidence="5 6">
    <name type="scientific">Saccharomonospora xinjiangensis XJ-54</name>
    <dbReference type="NCBI Taxonomy" id="882086"/>
    <lineage>
        <taxon>Bacteria</taxon>
        <taxon>Bacillati</taxon>
        <taxon>Actinomycetota</taxon>
        <taxon>Actinomycetes</taxon>
        <taxon>Pseudonocardiales</taxon>
        <taxon>Pseudonocardiaceae</taxon>
        <taxon>Saccharomonospora</taxon>
    </lineage>
</organism>
<dbReference type="InterPro" id="IPR036388">
    <property type="entry name" value="WH-like_DNA-bd_sf"/>
</dbReference>
<dbReference type="InterPro" id="IPR016032">
    <property type="entry name" value="Sig_transdc_resp-reg_C-effctor"/>
</dbReference>
<keyword evidence="2 3" id="KW-0238">DNA-binding</keyword>
<evidence type="ECO:0000313" key="5">
    <source>
        <dbReference type="EMBL" id="EID56460.1"/>
    </source>
</evidence>
<dbReference type="SMART" id="SM01043">
    <property type="entry name" value="BTAD"/>
    <property type="match status" value="1"/>
</dbReference>
<dbReference type="STRING" id="882086.SacxiDRAFT_4279"/>
<feature type="domain" description="OmpR/PhoB-type" evidence="4">
    <location>
        <begin position="24"/>
        <end position="128"/>
    </location>
</feature>
<dbReference type="PANTHER" id="PTHR47691:SF3">
    <property type="entry name" value="HTH-TYPE TRANSCRIPTIONAL REGULATOR RV0890C-RELATED"/>
    <property type="match status" value="1"/>
</dbReference>
<dbReference type="GO" id="GO:0003677">
    <property type="term" value="F:DNA binding"/>
    <property type="evidence" value="ECO:0007669"/>
    <property type="project" value="UniProtKB-UniRule"/>
</dbReference>
<dbReference type="SMART" id="SM00862">
    <property type="entry name" value="Trans_reg_C"/>
    <property type="match status" value="1"/>
</dbReference>
<name>I0V8K7_9PSEU</name>
<dbReference type="Gene3D" id="1.10.10.10">
    <property type="entry name" value="Winged helix-like DNA-binding domain superfamily/Winged helix DNA-binding domain"/>
    <property type="match status" value="1"/>
</dbReference>
<dbReference type="InterPro" id="IPR005158">
    <property type="entry name" value="BTAD"/>
</dbReference>
<dbReference type="PANTHER" id="PTHR47691">
    <property type="entry name" value="REGULATOR-RELATED"/>
    <property type="match status" value="1"/>
</dbReference>
<reference evidence="5 6" key="1">
    <citation type="submission" date="2012-01" db="EMBL/GenBank/DDBJ databases">
        <title>Improved High-Quality Draft sequence of Saccharomonospora xinjiangensis XJ-54.</title>
        <authorList>
            <consortium name="US DOE Joint Genome Institute"/>
            <person name="Lucas S."/>
            <person name="Han J."/>
            <person name="Lapidus A."/>
            <person name="Cheng J.-F."/>
            <person name="Goodwin L."/>
            <person name="Pitluck S."/>
            <person name="Peters L."/>
            <person name="Mikhailova N."/>
            <person name="Teshima H."/>
            <person name="Detter J.C."/>
            <person name="Han C."/>
            <person name="Tapia R."/>
            <person name="Land M."/>
            <person name="Hauser L."/>
            <person name="Kyrpides N."/>
            <person name="Ivanova N."/>
            <person name="Pagani I."/>
            <person name="Brambilla E.-M."/>
            <person name="Klenk H.-P."/>
            <person name="Woyke T."/>
        </authorList>
    </citation>
    <scope>NUCLEOTIDE SEQUENCE [LARGE SCALE GENOMIC DNA]</scope>
    <source>
        <strain evidence="5 6">XJ-54</strain>
    </source>
</reference>
<dbReference type="PRINTS" id="PR00364">
    <property type="entry name" value="DISEASERSIST"/>
</dbReference>
<proteinExistence type="inferred from homology"/>
<dbReference type="GO" id="GO:0000160">
    <property type="term" value="P:phosphorelay signal transduction system"/>
    <property type="evidence" value="ECO:0007669"/>
    <property type="project" value="InterPro"/>
</dbReference>
<dbReference type="CDD" id="cd15831">
    <property type="entry name" value="BTAD"/>
    <property type="match status" value="1"/>
</dbReference>
<dbReference type="Pfam" id="PF25872">
    <property type="entry name" value="HTH_77"/>
    <property type="match status" value="1"/>
</dbReference>
<dbReference type="PROSITE" id="PS51755">
    <property type="entry name" value="OMPR_PHOB"/>
    <property type="match status" value="1"/>
</dbReference>
<feature type="DNA-binding region" description="OmpR/PhoB-type" evidence="3">
    <location>
        <begin position="24"/>
        <end position="128"/>
    </location>
</feature>
<dbReference type="AlphaFoldDB" id="I0V8K7"/>
<protein>
    <submittedName>
        <fullName evidence="5">Putative ATPase</fullName>
    </submittedName>
</protein>
<dbReference type="Proteomes" id="UP000004691">
    <property type="component" value="Unassembled WGS sequence"/>
</dbReference>
<accession>I0V8K7</accession>
<dbReference type="SUPFAM" id="SSF46894">
    <property type="entry name" value="C-terminal effector domain of the bipartite response regulators"/>
    <property type="match status" value="1"/>
</dbReference>
<keyword evidence="6" id="KW-1185">Reference proteome</keyword>
<dbReference type="SUPFAM" id="SSF48452">
    <property type="entry name" value="TPR-like"/>
    <property type="match status" value="3"/>
</dbReference>
<evidence type="ECO:0000259" key="4">
    <source>
        <dbReference type="PROSITE" id="PS51755"/>
    </source>
</evidence>
<dbReference type="Gene3D" id="1.25.40.10">
    <property type="entry name" value="Tetratricopeptide repeat domain"/>
    <property type="match status" value="3"/>
</dbReference>
<dbReference type="InterPro" id="IPR001867">
    <property type="entry name" value="OmpR/PhoB-type_DNA-bd"/>
</dbReference>
<dbReference type="eggNOG" id="COG3903">
    <property type="taxonomic scope" value="Bacteria"/>
</dbReference>
<comment type="similarity">
    <text evidence="1">Belongs to the AfsR/DnrI/RedD regulatory family.</text>
</comment>
<evidence type="ECO:0000256" key="1">
    <source>
        <dbReference type="ARBA" id="ARBA00005820"/>
    </source>
</evidence>
<dbReference type="GO" id="GO:0006355">
    <property type="term" value="P:regulation of DNA-templated transcription"/>
    <property type="evidence" value="ECO:0007669"/>
    <property type="project" value="InterPro"/>
</dbReference>
<dbReference type="Pfam" id="PF03704">
    <property type="entry name" value="BTAD"/>
    <property type="match status" value="1"/>
</dbReference>
<evidence type="ECO:0000313" key="6">
    <source>
        <dbReference type="Proteomes" id="UP000004691"/>
    </source>
</evidence>
<dbReference type="InterPro" id="IPR011990">
    <property type="entry name" value="TPR-like_helical_dom_sf"/>
</dbReference>
<dbReference type="eggNOG" id="COG3629">
    <property type="taxonomic scope" value="Bacteria"/>
</dbReference>
<sequence>MVVPYRPRCEAARTDSARAAHGNVSARGYGGAVRFGVLGPLAVWTDAGTPVRVREGKVRALLAVLALNAGAEVPLGRIVEALWEGAAPSDPANTVQTKVSQLRRALEAAEPGARALVVRRGSGYVLDVAGAAVDACRFRLLTAKAAGTRDPHGRVAVFGEALALWRGEPLEEFAQPVLVAEAARLSRQELAAREELAQARLDAGGDLAGLADELAEVVSRHPLRERLRGLHMRALYLAGRQTEALAAFADLRARLAEELGADPGPEIRSLHEAILRHDPALGATAAQREGAGRARAELTRTEQTNLPVPLTGLVGRDTAVEAVRAALRAHRLVTLTGPGGVGKTRLAVEVGTRELPSVRDGVWLVELAGAERDHPGRPVPVERIADALAAALGVQESASRGGRSMLDQLAGALRDRRLLLVVDNCEAVVEPVAAVVSRLLRALPRLRVLATSREPLGVAGEALWEVPALGVPQRPSRPVSPGHDGVHEDHGDAAAVERAVTFSSVRLFMDRATAAVPGFALTPDIVGAVSEICRRLDGLPLALELAATRLRSMGPHELLSRLDDRFRLLTRGPRDMPERQRTLRAVIEWSWRLLDDTERAVLRRLAVHPGGAGLAEAEVVCAGGDVAGEDVAEVLARLVDRSLVVREAHGTATRYRLLESVAAYSLEQLADAGETGTARARHADVYAELASAADHGLRGPGQCCLLGDLDVESANLSAALDTLLGTRQPVAAARLVITLTWYWFLRGRLSTARRALRETLAVMDSETPQAPEAEVVSAWLAGLELLSGHRLARSVGDVADRLGGGRRDGARARALWWLGHALGTVGDLRAAKRATRRALEDFRSCGDRWGIAAALGDLASQRLAVGDLPGAHIAADECSALFAQLGDRWGQLQAAFISGTLAGLHGDDVKAEHGFRTALAMADELGLRPEMSYQTSWLGRVALLRGDLAEARRLHEEALRIATDQGFSPGEMYARTGLALGARREGALEEAQRHLTVLLGWHRDHDAPSSEALILAELGFVAELRGDAEEAMRRQREGLAAARRSRDPRAVALGVEGLAGAEALAGNTRRARRLLAVAARIRAGVGVPLRPGERGDVDRIAARIAEAAAVPAGAR</sequence>
<dbReference type="Pfam" id="PF00486">
    <property type="entry name" value="Trans_reg_C"/>
    <property type="match status" value="1"/>
</dbReference>
<dbReference type="InterPro" id="IPR027417">
    <property type="entry name" value="P-loop_NTPase"/>
</dbReference>
<gene>
    <name evidence="5" type="ORF">SacxiDRAFT_4279</name>
</gene>
<evidence type="ECO:0000256" key="3">
    <source>
        <dbReference type="PROSITE-ProRule" id="PRU01091"/>
    </source>
</evidence>
<dbReference type="EMBL" id="JH636049">
    <property type="protein sequence ID" value="EID56460.1"/>
    <property type="molecule type" value="Genomic_DNA"/>
</dbReference>
<dbReference type="SUPFAM" id="SSF52540">
    <property type="entry name" value="P-loop containing nucleoside triphosphate hydrolases"/>
    <property type="match status" value="1"/>
</dbReference>
<evidence type="ECO:0000256" key="2">
    <source>
        <dbReference type="ARBA" id="ARBA00023125"/>
    </source>
</evidence>
<dbReference type="HOGENOM" id="CLU_004665_1_3_11"/>
<dbReference type="InterPro" id="IPR058852">
    <property type="entry name" value="HTH_77"/>
</dbReference>
<dbReference type="Gene3D" id="3.40.50.300">
    <property type="entry name" value="P-loop containing nucleotide triphosphate hydrolases"/>
    <property type="match status" value="1"/>
</dbReference>